<dbReference type="GeneID" id="36587618"/>
<sequence length="159" mass="17285">MPSPWSIIFLIYALDTLNALEFAPTPTWATLQSSALGWDNVPTITTGTFNTDLKARATNQQNPICGWIGGNAASAVSCGSNFYCATESTYVGCCATTSCAGIVTTCFDLLGSICDANCQNNIGNLVWLVKYRVLETETYPYLVPPHYHTARRIITKVDQ</sequence>
<keyword evidence="1" id="KW-0732">Signal</keyword>
<feature type="signal peptide" evidence="1">
    <location>
        <begin position="1"/>
        <end position="19"/>
    </location>
</feature>
<accession>A0A2J6TMA4</accession>
<evidence type="ECO:0000256" key="1">
    <source>
        <dbReference type="SAM" id="SignalP"/>
    </source>
</evidence>
<organism evidence="2 3">
    <name type="scientific">Hyaloscypha bicolor E</name>
    <dbReference type="NCBI Taxonomy" id="1095630"/>
    <lineage>
        <taxon>Eukaryota</taxon>
        <taxon>Fungi</taxon>
        <taxon>Dikarya</taxon>
        <taxon>Ascomycota</taxon>
        <taxon>Pezizomycotina</taxon>
        <taxon>Leotiomycetes</taxon>
        <taxon>Helotiales</taxon>
        <taxon>Hyaloscyphaceae</taxon>
        <taxon>Hyaloscypha</taxon>
        <taxon>Hyaloscypha bicolor</taxon>
    </lineage>
</organism>
<dbReference type="OrthoDB" id="5347452at2759"/>
<feature type="chain" id="PRO_5014458509" description="Carbohydrate-binding module family 18 protein" evidence="1">
    <location>
        <begin position="20"/>
        <end position="159"/>
    </location>
</feature>
<dbReference type="Proteomes" id="UP000235371">
    <property type="component" value="Unassembled WGS sequence"/>
</dbReference>
<dbReference type="AlphaFoldDB" id="A0A2J6TMA4"/>
<evidence type="ECO:0008006" key="4">
    <source>
        <dbReference type="Google" id="ProtNLM"/>
    </source>
</evidence>
<dbReference type="EMBL" id="KZ613772">
    <property type="protein sequence ID" value="PMD64127.1"/>
    <property type="molecule type" value="Genomic_DNA"/>
</dbReference>
<evidence type="ECO:0000313" key="3">
    <source>
        <dbReference type="Proteomes" id="UP000235371"/>
    </source>
</evidence>
<proteinExistence type="predicted"/>
<reference evidence="2 3" key="1">
    <citation type="submission" date="2016-04" db="EMBL/GenBank/DDBJ databases">
        <title>A degradative enzymes factory behind the ericoid mycorrhizal symbiosis.</title>
        <authorList>
            <consortium name="DOE Joint Genome Institute"/>
            <person name="Martino E."/>
            <person name="Morin E."/>
            <person name="Grelet G."/>
            <person name="Kuo A."/>
            <person name="Kohler A."/>
            <person name="Daghino S."/>
            <person name="Barry K."/>
            <person name="Choi C."/>
            <person name="Cichocki N."/>
            <person name="Clum A."/>
            <person name="Copeland A."/>
            <person name="Hainaut M."/>
            <person name="Haridas S."/>
            <person name="Labutti K."/>
            <person name="Lindquist E."/>
            <person name="Lipzen A."/>
            <person name="Khouja H.-R."/>
            <person name="Murat C."/>
            <person name="Ohm R."/>
            <person name="Olson A."/>
            <person name="Spatafora J."/>
            <person name="Veneault-Fourrey C."/>
            <person name="Henrissat B."/>
            <person name="Grigoriev I."/>
            <person name="Martin F."/>
            <person name="Perotto S."/>
        </authorList>
    </citation>
    <scope>NUCLEOTIDE SEQUENCE [LARGE SCALE GENOMIC DNA]</scope>
    <source>
        <strain evidence="2 3">E</strain>
    </source>
</reference>
<dbReference type="InParanoid" id="A0A2J6TMA4"/>
<keyword evidence="3" id="KW-1185">Reference proteome</keyword>
<gene>
    <name evidence="2" type="ORF">K444DRAFT_609260</name>
</gene>
<dbReference type="RefSeq" id="XP_024741031.1">
    <property type="nucleotide sequence ID" value="XM_024879541.1"/>
</dbReference>
<protein>
    <recommendedName>
        <fullName evidence="4">Carbohydrate-binding module family 18 protein</fullName>
    </recommendedName>
</protein>
<name>A0A2J6TMA4_9HELO</name>
<evidence type="ECO:0000313" key="2">
    <source>
        <dbReference type="EMBL" id="PMD64127.1"/>
    </source>
</evidence>